<dbReference type="InterPro" id="IPR038765">
    <property type="entry name" value="Papain-like_cys_pep_sf"/>
</dbReference>
<dbReference type="EC" id="3.4.19.12" evidence="3"/>
<dbReference type="PANTHER" id="PTHR24006:SF722">
    <property type="entry name" value="UBIQUITIN CARBOXYL-TERMINAL HYDROLASE 48"/>
    <property type="match status" value="1"/>
</dbReference>
<feature type="compositionally biased region" description="Polar residues" evidence="8">
    <location>
        <begin position="673"/>
        <end position="687"/>
    </location>
</feature>
<keyword evidence="7" id="KW-0788">Thiol protease</keyword>
<feature type="domain" description="USP" evidence="9">
    <location>
        <begin position="205"/>
        <end position="643"/>
    </location>
</feature>
<evidence type="ECO:0000256" key="5">
    <source>
        <dbReference type="ARBA" id="ARBA00022786"/>
    </source>
</evidence>
<feature type="compositionally biased region" description="Polar residues" evidence="8">
    <location>
        <begin position="766"/>
        <end position="778"/>
    </location>
</feature>
<organism evidence="10 11">
    <name type="scientific">Neocucurbitaria cava</name>
    <dbReference type="NCBI Taxonomy" id="798079"/>
    <lineage>
        <taxon>Eukaryota</taxon>
        <taxon>Fungi</taxon>
        <taxon>Dikarya</taxon>
        <taxon>Ascomycota</taxon>
        <taxon>Pezizomycotina</taxon>
        <taxon>Dothideomycetes</taxon>
        <taxon>Pleosporomycetidae</taxon>
        <taxon>Pleosporales</taxon>
        <taxon>Pleosporineae</taxon>
        <taxon>Cucurbitariaceae</taxon>
        <taxon>Neocucurbitaria</taxon>
    </lineage>
</organism>
<dbReference type="Pfam" id="PF00443">
    <property type="entry name" value="UCH"/>
    <property type="match status" value="1"/>
</dbReference>
<dbReference type="PANTHER" id="PTHR24006">
    <property type="entry name" value="UBIQUITIN CARBOXYL-TERMINAL HYDROLASE"/>
    <property type="match status" value="1"/>
</dbReference>
<dbReference type="GO" id="GO:0004843">
    <property type="term" value="F:cysteine-type deubiquitinase activity"/>
    <property type="evidence" value="ECO:0007669"/>
    <property type="project" value="UniProtKB-EC"/>
</dbReference>
<feature type="compositionally biased region" description="Basic residues" evidence="8">
    <location>
        <begin position="11"/>
        <end position="28"/>
    </location>
</feature>
<evidence type="ECO:0000313" key="10">
    <source>
        <dbReference type="EMBL" id="KAJ4366855.1"/>
    </source>
</evidence>
<feature type="compositionally biased region" description="Polar residues" evidence="8">
    <location>
        <begin position="732"/>
        <end position="742"/>
    </location>
</feature>
<dbReference type="InterPro" id="IPR050164">
    <property type="entry name" value="Peptidase_C19"/>
</dbReference>
<feature type="compositionally biased region" description="Basic and acidic residues" evidence="8">
    <location>
        <begin position="691"/>
        <end position="712"/>
    </location>
</feature>
<keyword evidence="6" id="KW-0378">Hydrolase</keyword>
<feature type="region of interest" description="Disordered" evidence="8">
    <location>
        <begin position="649"/>
        <end position="782"/>
    </location>
</feature>
<proteinExistence type="inferred from homology"/>
<feature type="region of interest" description="Disordered" evidence="8">
    <location>
        <begin position="821"/>
        <end position="879"/>
    </location>
</feature>
<comment type="similarity">
    <text evidence="2">Belongs to the peptidase C19 family.</text>
</comment>
<feature type="compositionally biased region" description="Low complexity" evidence="8">
    <location>
        <begin position="713"/>
        <end position="723"/>
    </location>
</feature>
<feature type="compositionally biased region" description="Polar residues" evidence="8">
    <location>
        <begin position="411"/>
        <end position="421"/>
    </location>
</feature>
<comment type="caution">
    <text evidence="10">The sequence shown here is derived from an EMBL/GenBank/DDBJ whole genome shotgun (WGS) entry which is preliminary data.</text>
</comment>
<sequence length="879" mass="99057">MNGVSRFLSRRDKHHEKRAAKNAQHKVRSNSFTSIDSTTPLLFSSSGIEPRALKDRQGRQSSSLEALYCKLPSALRTPVEDSVVFLRKHTQSRAILTAITIQTSTKNSSDYLILQSRPSQVSSDLYTIFTNEDLRTAADKDVEKKVKMLLMRLQGAGISRMGEEQAHHALSWYPGDLDKAYDVLVLANESIEGELKDYNANVTMVGAINRNMVTCYLDALLFAMFARLDSFEAMLYDNFDDEPRKKLAAVLRLWVNLLRTGQLIKVELTKHLQDSLAKCGWEDAAQVCQQDASEAFTFITGALELPLLTLKMDIYHTGREDKEDDHKFVNERLLEVAIPEQDGDHVITLEDCLETYFNNRIEVKRYLQRQNTIASIKSREEGSNDKDPEKSDIIHVEALELSGSESPIVATPTSLGPSTPVTPVRPLEGRRRADSIFSQRYTRKSPEAIKFDEKKHLQDMLDNSSGGRPRSASLLRKEILMPAWQFFSLIPWYTDNAPKTDAQVAAHFSVKRPVLGICLKRYTMLPNGEPKRLDTYIDIPLDIGLPHFISDDRMKEEGPLFGNFKLVLQSVVCHRGVSVDSGHYIALVRDNAHELPRTIRSDDEDSQGTWLRFDDLSTPRVTEVDIKRALREESPYLLFYQVQPINEELASRGDPPPYAEPDSGFPSADTSRETLSSIPSTITTDTETVGDWEKLASTDMHHESSHSDERIGRNSTSSNRRSSVTFEDIDGSTYSVSRGRTQPPTPDEQKPGFLSVSRRGSRTWLPGNNKSRPSSQSGEGRLSLTLSRLTGRSSKDKLQITEGIATDDPVIVINEVQSAEVVQRAHSPVKERKETGLSRSKSKREKKDRLRSKSRDAGEGLEKGKYKEKNRPDRECILM</sequence>
<feature type="region of interest" description="Disordered" evidence="8">
    <location>
        <begin position="407"/>
        <end position="426"/>
    </location>
</feature>
<protein>
    <recommendedName>
        <fullName evidence="3">ubiquitinyl hydrolase 1</fullName>
        <ecNumber evidence="3">3.4.19.12</ecNumber>
    </recommendedName>
</protein>
<evidence type="ECO:0000256" key="8">
    <source>
        <dbReference type="SAM" id="MobiDB-lite"/>
    </source>
</evidence>
<evidence type="ECO:0000256" key="4">
    <source>
        <dbReference type="ARBA" id="ARBA00022670"/>
    </source>
</evidence>
<evidence type="ECO:0000256" key="6">
    <source>
        <dbReference type="ARBA" id="ARBA00022801"/>
    </source>
</evidence>
<evidence type="ECO:0000256" key="2">
    <source>
        <dbReference type="ARBA" id="ARBA00009085"/>
    </source>
</evidence>
<dbReference type="InterPro" id="IPR028889">
    <property type="entry name" value="USP"/>
</dbReference>
<gene>
    <name evidence="10" type="ORF">N0V83_007383</name>
</gene>
<dbReference type="EMBL" id="JAPEUY010000013">
    <property type="protein sequence ID" value="KAJ4366855.1"/>
    <property type="molecule type" value="Genomic_DNA"/>
</dbReference>
<keyword evidence="5" id="KW-0833">Ubl conjugation pathway</keyword>
<dbReference type="AlphaFoldDB" id="A0A9W8Y3J3"/>
<comment type="catalytic activity">
    <reaction evidence="1">
        <text>Thiol-dependent hydrolysis of ester, thioester, amide, peptide and isopeptide bonds formed by the C-terminal Gly of ubiquitin (a 76-residue protein attached to proteins as an intracellular targeting signal).</text>
        <dbReference type="EC" id="3.4.19.12"/>
    </reaction>
</comment>
<dbReference type="Proteomes" id="UP001140560">
    <property type="component" value="Unassembled WGS sequence"/>
</dbReference>
<evidence type="ECO:0000256" key="3">
    <source>
        <dbReference type="ARBA" id="ARBA00012759"/>
    </source>
</evidence>
<dbReference type="OrthoDB" id="6287070at2759"/>
<dbReference type="GO" id="GO:0016579">
    <property type="term" value="P:protein deubiquitination"/>
    <property type="evidence" value="ECO:0007669"/>
    <property type="project" value="InterPro"/>
</dbReference>
<feature type="compositionally biased region" description="Basic and acidic residues" evidence="8">
    <location>
        <begin position="845"/>
        <end position="879"/>
    </location>
</feature>
<reference evidence="10" key="1">
    <citation type="submission" date="2022-10" db="EMBL/GenBank/DDBJ databases">
        <title>Tapping the CABI collections for fungal endophytes: first genome assemblies for Collariella, Neodidymelliopsis, Ascochyta clinopodiicola, Didymella pomorum, Didymosphaeria variabile, Neocosmospora piperis and Neocucurbitaria cava.</title>
        <authorList>
            <person name="Hill R."/>
        </authorList>
    </citation>
    <scope>NUCLEOTIDE SEQUENCE</scope>
    <source>
        <strain evidence="10">IMI 356814</strain>
    </source>
</reference>
<accession>A0A9W8Y3J3</accession>
<evidence type="ECO:0000313" key="11">
    <source>
        <dbReference type="Proteomes" id="UP001140560"/>
    </source>
</evidence>
<dbReference type="GO" id="GO:0005829">
    <property type="term" value="C:cytosol"/>
    <property type="evidence" value="ECO:0007669"/>
    <property type="project" value="TreeGrafter"/>
</dbReference>
<dbReference type="PROSITE" id="PS50235">
    <property type="entry name" value="USP_3"/>
    <property type="match status" value="1"/>
</dbReference>
<keyword evidence="11" id="KW-1185">Reference proteome</keyword>
<name>A0A9W8Y3J3_9PLEO</name>
<dbReference type="Gene3D" id="3.90.70.10">
    <property type="entry name" value="Cysteine proteinases"/>
    <property type="match status" value="2"/>
</dbReference>
<evidence type="ECO:0000259" key="9">
    <source>
        <dbReference type="PROSITE" id="PS50235"/>
    </source>
</evidence>
<feature type="region of interest" description="Disordered" evidence="8">
    <location>
        <begin position="1"/>
        <end position="30"/>
    </location>
</feature>
<evidence type="ECO:0000256" key="1">
    <source>
        <dbReference type="ARBA" id="ARBA00000707"/>
    </source>
</evidence>
<dbReference type="InterPro" id="IPR001394">
    <property type="entry name" value="Peptidase_C19_UCH"/>
</dbReference>
<evidence type="ECO:0000256" key="7">
    <source>
        <dbReference type="ARBA" id="ARBA00022807"/>
    </source>
</evidence>
<dbReference type="GO" id="GO:0006508">
    <property type="term" value="P:proteolysis"/>
    <property type="evidence" value="ECO:0007669"/>
    <property type="project" value="UniProtKB-KW"/>
</dbReference>
<keyword evidence="4" id="KW-0645">Protease</keyword>
<dbReference type="GO" id="GO:0005634">
    <property type="term" value="C:nucleus"/>
    <property type="evidence" value="ECO:0007669"/>
    <property type="project" value="UniProtKB-SubCell"/>
</dbReference>
<dbReference type="SUPFAM" id="SSF54001">
    <property type="entry name" value="Cysteine proteinases"/>
    <property type="match status" value="1"/>
</dbReference>